<proteinExistence type="predicted"/>
<reference evidence="2" key="1">
    <citation type="submission" date="2005-10" db="EMBL/GenBank/DDBJ databases">
        <title>Complete sequence of Pelobacter carbinolicus DSM 2380.</title>
        <authorList>
            <person name="Copeland A."/>
            <person name="Lucas S."/>
            <person name="Lapidus A."/>
            <person name="Barry K."/>
            <person name="Detter J.C."/>
            <person name="Glavina T."/>
            <person name="Hammon N."/>
            <person name="Israni S."/>
            <person name="Pitluck S."/>
            <person name="Chertkov O."/>
            <person name="Schmutz J."/>
            <person name="Larimer F."/>
            <person name="Land M."/>
            <person name="Kyrpides N."/>
            <person name="Ivanova N."/>
            <person name="Richardson P."/>
        </authorList>
    </citation>
    <scope>NUCLEOTIDE SEQUENCE [LARGE SCALE GENOMIC DNA]</scope>
    <source>
        <strain evidence="2">DSM 2380 / NBRC 103641 / GraBd1</strain>
    </source>
</reference>
<accession>J9TJJ8</accession>
<protein>
    <submittedName>
        <fullName evidence="1">Uncharacterized protein</fullName>
    </submittedName>
</protein>
<evidence type="ECO:0000313" key="2">
    <source>
        <dbReference type="Proteomes" id="UP000002534"/>
    </source>
</evidence>
<sequence length="47" mass="4978">MVPLFVWHAWSLLLGGVHVSWCDAREACSAAKLPGTLAVRAKGGIMA</sequence>
<name>J9TJJ8_SYNC1</name>
<dbReference type="Proteomes" id="UP000002534">
    <property type="component" value="Chromosome"/>
</dbReference>
<dbReference type="AlphaFoldDB" id="J9TJJ8"/>
<keyword evidence="2" id="KW-1185">Reference proteome</keyword>
<reference evidence="1 2" key="2">
    <citation type="journal article" date="2012" name="BMC Genomics">
        <title>The genome of Pelobacter carbinolicus reveals surprising metabolic capabilities and physiological features.</title>
        <authorList>
            <person name="Aklujkar M."/>
            <person name="Haveman S.A."/>
            <person name="Didonato R.Jr."/>
            <person name="Chertkov O."/>
            <person name="Han C.S."/>
            <person name="Land M.L."/>
            <person name="Brown P."/>
            <person name="Lovley D.R."/>
        </authorList>
    </citation>
    <scope>NUCLEOTIDE SEQUENCE [LARGE SCALE GENOMIC DNA]</scope>
    <source>
        <strain evidence="2">DSM 2380 / NBRC 103641 / GraBd1</strain>
    </source>
</reference>
<evidence type="ECO:0000313" key="1">
    <source>
        <dbReference type="EMBL" id="AFR67629.1"/>
    </source>
</evidence>
<dbReference type="KEGG" id="pca:Pcar_3481"/>
<dbReference type="STRING" id="338963.Pcar_3481"/>
<dbReference type="HOGENOM" id="CLU_3171300_0_0_7"/>
<organism evidence="1 2">
    <name type="scientific">Syntrophotalea carbinolica (strain DSM 2380 / NBRC 103641 / GraBd1)</name>
    <name type="common">Pelobacter carbinolicus</name>
    <dbReference type="NCBI Taxonomy" id="338963"/>
    <lineage>
        <taxon>Bacteria</taxon>
        <taxon>Pseudomonadati</taxon>
        <taxon>Thermodesulfobacteriota</taxon>
        <taxon>Desulfuromonadia</taxon>
        <taxon>Desulfuromonadales</taxon>
        <taxon>Syntrophotaleaceae</taxon>
        <taxon>Syntrophotalea</taxon>
    </lineage>
</organism>
<dbReference type="EMBL" id="CP000142">
    <property type="protein sequence ID" value="AFR67629.1"/>
    <property type="molecule type" value="Genomic_DNA"/>
</dbReference>
<gene>
    <name evidence="1" type="ordered locus">Pcar_3481</name>
</gene>